<evidence type="ECO:0000313" key="2">
    <source>
        <dbReference type="Proteomes" id="UP000197446"/>
    </source>
</evidence>
<dbReference type="RefSeq" id="WP_088486196.1">
    <property type="nucleotide sequence ID" value="NZ_NISI01000019.1"/>
</dbReference>
<proteinExistence type="predicted"/>
<organism evidence="1 2">
    <name type="scientific">Roseateles puraquae</name>
    <dbReference type="NCBI Taxonomy" id="431059"/>
    <lineage>
        <taxon>Bacteria</taxon>
        <taxon>Pseudomonadati</taxon>
        <taxon>Pseudomonadota</taxon>
        <taxon>Betaproteobacteria</taxon>
        <taxon>Burkholderiales</taxon>
        <taxon>Sphaerotilaceae</taxon>
        <taxon>Roseateles</taxon>
    </lineage>
</organism>
<dbReference type="OrthoDB" id="14727at2"/>
<dbReference type="AlphaFoldDB" id="A0A254MYF0"/>
<sequence>MPITSTERQRRLVLGLSLGLAGLALPCLALARPDAKQPLVTVWKDPNCGCCKVWVEHLRSSGLVVQVREIGNIGARRRLGVPEKLASCHTAEVAGYVVEGHVPAREILRLLKEKPEALGLAVPSMPIGSPGMDSPEYGGRKDPYQVLLVARDGSTRVYQNYP</sequence>
<keyword evidence="2" id="KW-1185">Reference proteome</keyword>
<protein>
    <submittedName>
        <fullName evidence="1">Metal-binding protein</fullName>
    </submittedName>
</protein>
<gene>
    <name evidence="1" type="ORF">CDO81_25955</name>
</gene>
<dbReference type="InterPro" id="IPR007332">
    <property type="entry name" value="DUF411"/>
</dbReference>
<accession>A0A254MYF0</accession>
<dbReference type="EMBL" id="NISI01000019">
    <property type="protein sequence ID" value="OWQ99969.1"/>
    <property type="molecule type" value="Genomic_DNA"/>
</dbReference>
<name>A0A254MYF0_9BURK</name>
<dbReference type="Pfam" id="PF04214">
    <property type="entry name" value="DUF411"/>
    <property type="match status" value="1"/>
</dbReference>
<dbReference type="Proteomes" id="UP000197446">
    <property type="component" value="Unassembled WGS sequence"/>
</dbReference>
<evidence type="ECO:0000313" key="1">
    <source>
        <dbReference type="EMBL" id="OWQ99969.1"/>
    </source>
</evidence>
<reference evidence="1 2" key="1">
    <citation type="journal article" date="2007" name="Int. J. Syst. Evol. Microbiol.">
        <title>Description of Pelomonas aquatica sp. nov. and Pelomonas puraquae sp. nov., isolated from industrial and haemodialysis water.</title>
        <authorList>
            <person name="Gomila M."/>
            <person name="Bowien B."/>
            <person name="Falsen E."/>
            <person name="Moore E.R."/>
            <person name="Lalucat J."/>
        </authorList>
    </citation>
    <scope>NUCLEOTIDE SEQUENCE [LARGE SCALE GENOMIC DNA]</scope>
    <source>
        <strain evidence="1 2">CCUG 52769</strain>
    </source>
</reference>
<comment type="caution">
    <text evidence="1">The sequence shown here is derived from an EMBL/GenBank/DDBJ whole genome shotgun (WGS) entry which is preliminary data.</text>
</comment>